<evidence type="ECO:0000256" key="7">
    <source>
        <dbReference type="SAM" id="MobiDB-lite"/>
    </source>
</evidence>
<dbReference type="AlphaFoldDB" id="A0A7J6LRV8"/>
<gene>
    <name evidence="9" type="primary">MAN1B1_1</name>
    <name evidence="9" type="ORF">FOL46_005498</name>
</gene>
<dbReference type="InterPro" id="IPR001382">
    <property type="entry name" value="Glyco_hydro_47"/>
</dbReference>
<dbReference type="Pfam" id="PF01532">
    <property type="entry name" value="Glyco_hydro_47"/>
    <property type="match status" value="1"/>
</dbReference>
<dbReference type="Gene3D" id="3.30.70.330">
    <property type="match status" value="1"/>
</dbReference>
<dbReference type="EMBL" id="JABANN010000333">
    <property type="protein sequence ID" value="KAF4662029.1"/>
    <property type="molecule type" value="Genomic_DNA"/>
</dbReference>
<feature type="domain" description="Mei2-like C-terminal RNA recognition motif" evidence="8">
    <location>
        <begin position="206"/>
        <end position="294"/>
    </location>
</feature>
<dbReference type="InterPro" id="IPR012341">
    <property type="entry name" value="6hp_glycosidase-like_sf"/>
</dbReference>
<keyword evidence="5" id="KW-1015">Disulfide bond</keyword>
<dbReference type="GO" id="GO:0003676">
    <property type="term" value="F:nucleic acid binding"/>
    <property type="evidence" value="ECO:0007669"/>
    <property type="project" value="InterPro"/>
</dbReference>
<dbReference type="Proteomes" id="UP000572268">
    <property type="component" value="Unassembled WGS sequence"/>
</dbReference>
<evidence type="ECO:0000256" key="5">
    <source>
        <dbReference type="ARBA" id="ARBA00023157"/>
    </source>
</evidence>
<evidence type="ECO:0000256" key="1">
    <source>
        <dbReference type="ARBA" id="ARBA00001913"/>
    </source>
</evidence>
<accession>A0A7J6LRV8</accession>
<comment type="similarity">
    <text evidence="3 6">Belongs to the glycosyl hydrolase 47 family.</text>
</comment>
<evidence type="ECO:0000313" key="9">
    <source>
        <dbReference type="EMBL" id="KAF4662029.1"/>
    </source>
</evidence>
<keyword evidence="4 6" id="KW-0378">Hydrolase</keyword>
<dbReference type="GO" id="GO:0005509">
    <property type="term" value="F:calcium ion binding"/>
    <property type="evidence" value="ECO:0007669"/>
    <property type="project" value="InterPro"/>
</dbReference>
<dbReference type="PRINTS" id="PR00747">
    <property type="entry name" value="GLYHDRLASE47"/>
</dbReference>
<dbReference type="GO" id="GO:0016020">
    <property type="term" value="C:membrane"/>
    <property type="evidence" value="ECO:0007669"/>
    <property type="project" value="InterPro"/>
</dbReference>
<dbReference type="CDD" id="cd12277">
    <property type="entry name" value="RRM3_MEI2_EAR1_like"/>
    <property type="match status" value="1"/>
</dbReference>
<dbReference type="InterPro" id="IPR007201">
    <property type="entry name" value="Mei2-like_Rrm_C"/>
</dbReference>
<comment type="cofactor">
    <cofactor evidence="1">
        <name>Ca(2+)</name>
        <dbReference type="ChEBI" id="CHEBI:29108"/>
    </cofactor>
</comment>
<dbReference type="InterPro" id="IPR036026">
    <property type="entry name" value="Seven-hairpin_glycosidases"/>
</dbReference>
<feature type="region of interest" description="Disordered" evidence="7">
    <location>
        <begin position="331"/>
        <end position="355"/>
    </location>
</feature>
<comment type="caution">
    <text evidence="9">The sequence shown here is derived from an EMBL/GenBank/DDBJ whole genome shotgun (WGS) entry which is preliminary data.</text>
</comment>
<proteinExistence type="inferred from homology"/>
<evidence type="ECO:0000259" key="8">
    <source>
        <dbReference type="Pfam" id="PF04059"/>
    </source>
</evidence>
<feature type="region of interest" description="Disordered" evidence="7">
    <location>
        <begin position="126"/>
        <end position="185"/>
    </location>
</feature>
<protein>
    <recommendedName>
        <fullName evidence="6">alpha-1,2-Mannosidase</fullName>
        <ecNumber evidence="6">3.2.1.-</ecNumber>
    </recommendedName>
</protein>
<evidence type="ECO:0000313" key="10">
    <source>
        <dbReference type="Proteomes" id="UP000572268"/>
    </source>
</evidence>
<evidence type="ECO:0000256" key="3">
    <source>
        <dbReference type="ARBA" id="ARBA00007658"/>
    </source>
</evidence>
<reference evidence="9 10" key="1">
    <citation type="submission" date="2020-04" db="EMBL/GenBank/DDBJ databases">
        <title>Perkinsus olseni comparative genomics.</title>
        <authorList>
            <person name="Bogema D.R."/>
        </authorList>
    </citation>
    <scope>NUCLEOTIDE SEQUENCE [LARGE SCALE GENOMIC DNA]</scope>
    <source>
        <strain evidence="9">ATCC PRA-31</strain>
    </source>
</reference>
<dbReference type="InterPro" id="IPR050749">
    <property type="entry name" value="Glycosyl_Hydrolase_47"/>
</dbReference>
<dbReference type="GO" id="GO:0004571">
    <property type="term" value="F:mannosyl-oligosaccharide 1,2-alpha-mannosidase activity"/>
    <property type="evidence" value="ECO:0007669"/>
    <property type="project" value="InterPro"/>
</dbReference>
<sequence length="892" mass="97463">MPMPLNLIEALVDIGIEEAGAPLPSRSSLELLSNAALTAAKTTAGDAVATASQERATRALTRMLERFAVIWEDYCKELAAGAVTLEHQFSTATTTTAGSAKDASPYFFGAGFNYDTALALAPLTATTAEPPTPEGSPQVASLEPTLRRPKSFSGSSSNSNNSLSVPSSSPSGVPSSSHPAPTTAAHAATPFSTLPQHLVDPKDWCTVILRNIPNKYDEVMLLEQFTASGFSSDSHIRYVYTPKDATNNCNLGYAFVDLVNHEVAVRFTSVYEGFRLPSSKSRKVCSANWAKMQSVPAPVLGSLASRVGGLSTTGRRDSRILSGVSSRKASLTTATPRRHSRRGDNLRMATPSGLSSSTDKIASEVIIVGIPSRRYRGQMVELLSSRFGPVVSCLIDDNNQCKVTFESSALARSAKDAIIAGTLEVDGKVLKLGENTFDRRYGDEDSDLQFNICLPLSPSVQHSKKFSIWASRATQRAYGDIVHLKRCPFLAYECLDFREWLLENSYRRQQAIGGMMQHAYGRYEAVALGADETSTLSGEGVDNWGGLSLTMVDSLDTLALMGMRAEFDRAVDWLHQHYREAHSKNLSVNTFESTIRILGGYLGGWTLTVPNSRQRAMLAEMAEDIGLRLVKAFYAHANNRERKTPHLPYSDINLATGEGALLGGYVSLSEANVGLDLRAATMVTGNPVFAEAAANVRALLRTHYNVDAGGLLPVLLPLVPQGTDDFKDIPGNKLGLGARGDSHYEYLLKEWILGGKSDSSLLRSWQNSLYKIYHNFNSHAEVDGLGQDRIADFELYWSVPKMDHLTCFLPGTLALDYIVRRDYNEYGSNSYSPSTRERWRTSTAFEDLLLSTGGTLSIDQELDWARNLTSACIGIPEAIEALWYMWRATGDW</sequence>
<dbReference type="GO" id="GO:0005783">
    <property type="term" value="C:endoplasmic reticulum"/>
    <property type="evidence" value="ECO:0007669"/>
    <property type="project" value="TreeGrafter"/>
</dbReference>
<comment type="pathway">
    <text evidence="2">Protein modification; protein glycosylation.</text>
</comment>
<evidence type="ECO:0000256" key="2">
    <source>
        <dbReference type="ARBA" id="ARBA00004922"/>
    </source>
</evidence>
<dbReference type="GO" id="GO:0005975">
    <property type="term" value="P:carbohydrate metabolic process"/>
    <property type="evidence" value="ECO:0007669"/>
    <property type="project" value="InterPro"/>
</dbReference>
<evidence type="ECO:0000256" key="4">
    <source>
        <dbReference type="ARBA" id="ARBA00022801"/>
    </source>
</evidence>
<dbReference type="InterPro" id="IPR012677">
    <property type="entry name" value="Nucleotide-bd_a/b_plait_sf"/>
</dbReference>
<dbReference type="Pfam" id="PF04059">
    <property type="entry name" value="RRM_2"/>
    <property type="match status" value="1"/>
</dbReference>
<feature type="compositionally biased region" description="Low complexity" evidence="7">
    <location>
        <begin position="151"/>
        <end position="185"/>
    </location>
</feature>
<dbReference type="SUPFAM" id="SSF48225">
    <property type="entry name" value="Seven-hairpin glycosidases"/>
    <property type="match status" value="1"/>
</dbReference>
<evidence type="ECO:0000256" key="6">
    <source>
        <dbReference type="RuleBase" id="RU361193"/>
    </source>
</evidence>
<organism evidence="9 10">
    <name type="scientific">Perkinsus olseni</name>
    <name type="common">Perkinsus atlanticus</name>
    <dbReference type="NCBI Taxonomy" id="32597"/>
    <lineage>
        <taxon>Eukaryota</taxon>
        <taxon>Sar</taxon>
        <taxon>Alveolata</taxon>
        <taxon>Perkinsozoa</taxon>
        <taxon>Perkinsea</taxon>
        <taxon>Perkinsida</taxon>
        <taxon>Perkinsidae</taxon>
        <taxon>Perkinsus</taxon>
    </lineage>
</organism>
<dbReference type="SUPFAM" id="SSF54928">
    <property type="entry name" value="RNA-binding domain, RBD"/>
    <property type="match status" value="1"/>
</dbReference>
<dbReference type="InterPro" id="IPR035979">
    <property type="entry name" value="RBD_domain_sf"/>
</dbReference>
<dbReference type="Gene3D" id="1.50.10.10">
    <property type="match status" value="1"/>
</dbReference>
<keyword evidence="6" id="KW-0326">Glycosidase</keyword>
<dbReference type="PANTHER" id="PTHR11742">
    <property type="entry name" value="MANNOSYL-OLIGOSACCHARIDE ALPHA-1,2-MANNOSIDASE-RELATED"/>
    <property type="match status" value="1"/>
</dbReference>
<dbReference type="EC" id="3.2.1.-" evidence="6"/>
<name>A0A7J6LRV8_PEROL</name>